<feature type="compositionally biased region" description="Low complexity" evidence="1">
    <location>
        <begin position="104"/>
        <end position="113"/>
    </location>
</feature>
<dbReference type="EMBL" id="KZ997585">
    <property type="protein sequence ID" value="RKO87223.1"/>
    <property type="molecule type" value="Genomic_DNA"/>
</dbReference>
<dbReference type="Proteomes" id="UP000269721">
    <property type="component" value="Unassembled WGS sequence"/>
</dbReference>
<evidence type="ECO:0000256" key="1">
    <source>
        <dbReference type="SAM" id="MobiDB-lite"/>
    </source>
</evidence>
<dbReference type="InterPro" id="IPR000782">
    <property type="entry name" value="FAS1_domain"/>
</dbReference>
<feature type="domain" description="FAS1" evidence="2">
    <location>
        <begin position="1"/>
        <end position="155"/>
    </location>
</feature>
<accession>A0A4P9W755</accession>
<name>A0A4P9W755_9FUNG</name>
<feature type="compositionally biased region" description="Basic residues" evidence="1">
    <location>
        <begin position="84"/>
        <end position="95"/>
    </location>
</feature>
<organism evidence="3 4">
    <name type="scientific">Blyttiomyces helicus</name>
    <dbReference type="NCBI Taxonomy" id="388810"/>
    <lineage>
        <taxon>Eukaryota</taxon>
        <taxon>Fungi</taxon>
        <taxon>Fungi incertae sedis</taxon>
        <taxon>Chytridiomycota</taxon>
        <taxon>Chytridiomycota incertae sedis</taxon>
        <taxon>Chytridiomycetes</taxon>
        <taxon>Chytridiomycetes incertae sedis</taxon>
        <taxon>Blyttiomyces</taxon>
    </lineage>
</organism>
<evidence type="ECO:0000259" key="2">
    <source>
        <dbReference type="PROSITE" id="PS50213"/>
    </source>
</evidence>
<proteinExistence type="predicted"/>
<protein>
    <recommendedName>
        <fullName evidence="2">FAS1 domain-containing protein</fullName>
    </recommendedName>
</protein>
<evidence type="ECO:0000313" key="3">
    <source>
        <dbReference type="EMBL" id="RKO87223.1"/>
    </source>
</evidence>
<keyword evidence="4" id="KW-1185">Reference proteome</keyword>
<dbReference type="OrthoDB" id="7700931at2759"/>
<feature type="region of interest" description="Disordered" evidence="1">
    <location>
        <begin position="80"/>
        <end position="113"/>
    </location>
</feature>
<dbReference type="PROSITE" id="PS50213">
    <property type="entry name" value="FAS1"/>
    <property type="match status" value="1"/>
</dbReference>
<dbReference type="SUPFAM" id="SSF82153">
    <property type="entry name" value="FAS1 domain"/>
    <property type="match status" value="1"/>
</dbReference>
<dbReference type="Pfam" id="PF02469">
    <property type="entry name" value="Fasciclin"/>
    <property type="match status" value="1"/>
</dbReference>
<reference evidence="4" key="1">
    <citation type="journal article" date="2018" name="Nat. Microbiol.">
        <title>Leveraging single-cell genomics to expand the fungal tree of life.</title>
        <authorList>
            <person name="Ahrendt S.R."/>
            <person name="Quandt C.A."/>
            <person name="Ciobanu D."/>
            <person name="Clum A."/>
            <person name="Salamov A."/>
            <person name="Andreopoulos B."/>
            <person name="Cheng J.F."/>
            <person name="Woyke T."/>
            <person name="Pelin A."/>
            <person name="Henrissat B."/>
            <person name="Reynolds N.K."/>
            <person name="Benny G.L."/>
            <person name="Smith M.E."/>
            <person name="James T.Y."/>
            <person name="Grigoriev I.V."/>
        </authorList>
    </citation>
    <scope>NUCLEOTIDE SEQUENCE [LARGE SCALE GENOMIC DNA]</scope>
</reference>
<sequence>MKVDHLRDEKRFSKFVDILSKHKGLRDELDNVDRFIVFAPAPANAAFKRLEEDHKHEADDDWDIKYILISFASSSRPVINSPLPRRRRGDHRQRPPRWAPLIPTSNSGTLTTTATSSARSNLAGWPLVHLSMKTRVEDEDIKADNGRIHAINRVLIPPAELYDVLWKKPSMFSTFIVAAERTGMAKDIEDEKAMIVCAFCREGEGDLLRGGDYCRGRRAPQCQSERRRMKQDVLGQDSGETVARLGQFPLMHVLDILRSHIVDEERSPGRAIMAPLGSGGIEARGRARHCNESSPQLSFVEQYTFEEDVEHAQQ</sequence>
<dbReference type="AlphaFoldDB" id="A0A4P9W755"/>
<dbReference type="InterPro" id="IPR036378">
    <property type="entry name" value="FAS1_dom_sf"/>
</dbReference>
<evidence type="ECO:0000313" key="4">
    <source>
        <dbReference type="Proteomes" id="UP000269721"/>
    </source>
</evidence>
<gene>
    <name evidence="3" type="ORF">BDK51DRAFT_50652</name>
</gene>
<dbReference type="Gene3D" id="2.30.180.10">
    <property type="entry name" value="FAS1 domain"/>
    <property type="match status" value="1"/>
</dbReference>